<dbReference type="Proteomes" id="UP001175228">
    <property type="component" value="Unassembled WGS sequence"/>
</dbReference>
<reference evidence="3" key="1">
    <citation type="submission" date="2023-06" db="EMBL/GenBank/DDBJ databases">
        <authorList>
            <consortium name="Lawrence Berkeley National Laboratory"/>
            <person name="Ahrendt S."/>
            <person name="Sahu N."/>
            <person name="Indic B."/>
            <person name="Wong-Bajracharya J."/>
            <person name="Merenyi Z."/>
            <person name="Ke H.-M."/>
            <person name="Monk M."/>
            <person name="Kocsube S."/>
            <person name="Drula E."/>
            <person name="Lipzen A."/>
            <person name="Balint B."/>
            <person name="Henrissat B."/>
            <person name="Andreopoulos B."/>
            <person name="Martin F.M."/>
            <person name="Harder C.B."/>
            <person name="Rigling D."/>
            <person name="Ford K.L."/>
            <person name="Foster G.D."/>
            <person name="Pangilinan J."/>
            <person name="Papanicolaou A."/>
            <person name="Barry K."/>
            <person name="LaButti K."/>
            <person name="Viragh M."/>
            <person name="Koriabine M."/>
            <person name="Yan M."/>
            <person name="Riley R."/>
            <person name="Champramary S."/>
            <person name="Plett K.L."/>
            <person name="Tsai I.J."/>
            <person name="Slot J."/>
            <person name="Sipos G."/>
            <person name="Plett J."/>
            <person name="Nagy L.G."/>
            <person name="Grigoriev I.V."/>
        </authorList>
    </citation>
    <scope>NUCLEOTIDE SEQUENCE</scope>
    <source>
        <strain evidence="3">HWK02</strain>
    </source>
</reference>
<accession>A0AA39UIW2</accession>
<keyword evidence="4" id="KW-1185">Reference proteome</keyword>
<sequence>MVLVNDLEVETTHPYWYGCFTLILLEFTGMGLILVTAQALQQTVLIMLDLLMVEIQAPLVFLIQMILSRQFIYSQCTDLVKLQSFCHCQSLTNLHGLKAVSHWSTCDLEEPPSDESDSVEMVEEAGLYANTEESDSDTEDNEEWETANDLEEAESEEETVDIELDENAEGKLDDICNDDNNEMGLEVDLGYAAL</sequence>
<dbReference type="EMBL" id="JAUEPU010000038">
    <property type="protein sequence ID" value="KAK0489478.1"/>
    <property type="molecule type" value="Genomic_DNA"/>
</dbReference>
<protein>
    <submittedName>
        <fullName evidence="3">Uncharacterized protein</fullName>
    </submittedName>
</protein>
<organism evidence="3 4">
    <name type="scientific">Armillaria luteobubalina</name>
    <dbReference type="NCBI Taxonomy" id="153913"/>
    <lineage>
        <taxon>Eukaryota</taxon>
        <taxon>Fungi</taxon>
        <taxon>Dikarya</taxon>
        <taxon>Basidiomycota</taxon>
        <taxon>Agaricomycotina</taxon>
        <taxon>Agaricomycetes</taxon>
        <taxon>Agaricomycetidae</taxon>
        <taxon>Agaricales</taxon>
        <taxon>Marasmiineae</taxon>
        <taxon>Physalacriaceae</taxon>
        <taxon>Armillaria</taxon>
    </lineage>
</organism>
<evidence type="ECO:0000313" key="3">
    <source>
        <dbReference type="EMBL" id="KAK0489478.1"/>
    </source>
</evidence>
<keyword evidence="2" id="KW-0812">Transmembrane</keyword>
<feature type="transmembrane region" description="Helical" evidence="2">
    <location>
        <begin position="15"/>
        <end position="37"/>
    </location>
</feature>
<feature type="compositionally biased region" description="Acidic residues" evidence="1">
    <location>
        <begin position="132"/>
        <end position="167"/>
    </location>
</feature>
<evidence type="ECO:0000256" key="1">
    <source>
        <dbReference type="SAM" id="MobiDB-lite"/>
    </source>
</evidence>
<evidence type="ECO:0000313" key="4">
    <source>
        <dbReference type="Proteomes" id="UP001175228"/>
    </source>
</evidence>
<feature type="region of interest" description="Disordered" evidence="1">
    <location>
        <begin position="128"/>
        <end position="182"/>
    </location>
</feature>
<gene>
    <name evidence="3" type="ORF">EDD18DRAFT_1110108</name>
</gene>
<proteinExistence type="predicted"/>
<name>A0AA39UIW2_9AGAR</name>
<dbReference type="AlphaFoldDB" id="A0AA39UIW2"/>
<evidence type="ECO:0000256" key="2">
    <source>
        <dbReference type="SAM" id="Phobius"/>
    </source>
</evidence>
<keyword evidence="2" id="KW-1133">Transmembrane helix</keyword>
<comment type="caution">
    <text evidence="3">The sequence shown here is derived from an EMBL/GenBank/DDBJ whole genome shotgun (WGS) entry which is preliminary data.</text>
</comment>
<keyword evidence="2" id="KW-0472">Membrane</keyword>
<feature type="transmembrane region" description="Helical" evidence="2">
    <location>
        <begin position="44"/>
        <end position="67"/>
    </location>
</feature>